<name>A0A3P7K3Z5_STRVU</name>
<protein>
    <submittedName>
        <fullName evidence="2">Uncharacterized protein</fullName>
    </submittedName>
</protein>
<proteinExistence type="predicted"/>
<sequence length="117" mass="13495">MSRELQRLKEHLLLVEETSTTEAVEAEKRETDLREQIRLLQQSVNAADTDAAKTLESMKTELSTLQERVVIAEESAEDWKSRFETEKRLRSETNDALTSLQVQLLTRSQSSIVILYE</sequence>
<evidence type="ECO:0000256" key="1">
    <source>
        <dbReference type="SAM" id="Coils"/>
    </source>
</evidence>
<gene>
    <name evidence="2" type="ORF">SVUK_LOCUS933</name>
</gene>
<keyword evidence="1" id="KW-0175">Coiled coil</keyword>
<reference evidence="2 3" key="1">
    <citation type="submission" date="2018-11" db="EMBL/GenBank/DDBJ databases">
        <authorList>
            <consortium name="Pathogen Informatics"/>
        </authorList>
    </citation>
    <scope>NUCLEOTIDE SEQUENCE [LARGE SCALE GENOMIC DNA]</scope>
</reference>
<organism evidence="2 3">
    <name type="scientific">Strongylus vulgaris</name>
    <name type="common">Blood worm</name>
    <dbReference type="NCBI Taxonomy" id="40348"/>
    <lineage>
        <taxon>Eukaryota</taxon>
        <taxon>Metazoa</taxon>
        <taxon>Ecdysozoa</taxon>
        <taxon>Nematoda</taxon>
        <taxon>Chromadorea</taxon>
        <taxon>Rhabditida</taxon>
        <taxon>Rhabditina</taxon>
        <taxon>Rhabditomorpha</taxon>
        <taxon>Strongyloidea</taxon>
        <taxon>Strongylidae</taxon>
        <taxon>Strongylus</taxon>
    </lineage>
</organism>
<dbReference type="OrthoDB" id="425925at2759"/>
<keyword evidence="3" id="KW-1185">Reference proteome</keyword>
<feature type="coiled-coil region" evidence="1">
    <location>
        <begin position="23"/>
        <end position="82"/>
    </location>
</feature>
<dbReference type="AlphaFoldDB" id="A0A3P7K3Z5"/>
<evidence type="ECO:0000313" key="2">
    <source>
        <dbReference type="EMBL" id="VDM65935.1"/>
    </source>
</evidence>
<dbReference type="EMBL" id="UYYB01001709">
    <property type="protein sequence ID" value="VDM65935.1"/>
    <property type="molecule type" value="Genomic_DNA"/>
</dbReference>
<dbReference type="Proteomes" id="UP000270094">
    <property type="component" value="Unassembled WGS sequence"/>
</dbReference>
<accession>A0A3P7K3Z5</accession>
<evidence type="ECO:0000313" key="3">
    <source>
        <dbReference type="Proteomes" id="UP000270094"/>
    </source>
</evidence>